<dbReference type="AlphaFoldDB" id="A0A382LIW8"/>
<name>A0A382LIW8_9ZZZZ</name>
<reference evidence="1" key="1">
    <citation type="submission" date="2018-05" db="EMBL/GenBank/DDBJ databases">
        <authorList>
            <person name="Lanie J.A."/>
            <person name="Ng W.-L."/>
            <person name="Kazmierczak K.M."/>
            <person name="Andrzejewski T.M."/>
            <person name="Davidsen T.M."/>
            <person name="Wayne K.J."/>
            <person name="Tettelin H."/>
            <person name="Glass J.I."/>
            <person name="Rusch D."/>
            <person name="Podicherti R."/>
            <person name="Tsui H.-C.T."/>
            <person name="Winkler M.E."/>
        </authorList>
    </citation>
    <scope>NUCLEOTIDE SEQUENCE</scope>
</reference>
<dbReference type="EMBL" id="UINC01086902">
    <property type="protein sequence ID" value="SVC35785.1"/>
    <property type="molecule type" value="Genomic_DNA"/>
</dbReference>
<gene>
    <name evidence="1" type="ORF">METZ01_LOCUS288639</name>
</gene>
<feature type="non-terminal residue" evidence="1">
    <location>
        <position position="1"/>
    </location>
</feature>
<sequence>VEEAFGFFPVGRPSHGWQDVEKLAARHKNVTRSVT</sequence>
<proteinExistence type="predicted"/>
<accession>A0A382LIW8</accession>
<evidence type="ECO:0000313" key="1">
    <source>
        <dbReference type="EMBL" id="SVC35785.1"/>
    </source>
</evidence>
<organism evidence="1">
    <name type="scientific">marine metagenome</name>
    <dbReference type="NCBI Taxonomy" id="408172"/>
    <lineage>
        <taxon>unclassified sequences</taxon>
        <taxon>metagenomes</taxon>
        <taxon>ecological metagenomes</taxon>
    </lineage>
</organism>
<protein>
    <submittedName>
        <fullName evidence="1">Uncharacterized protein</fullName>
    </submittedName>
</protein>